<dbReference type="Gene3D" id="6.20.240.20">
    <property type="match status" value="1"/>
</dbReference>
<protein>
    <recommendedName>
        <fullName evidence="18">Myosin motor domain-containing protein</fullName>
    </recommendedName>
</protein>
<dbReference type="Proteomes" id="UP000249390">
    <property type="component" value="Unassembled WGS sequence"/>
</dbReference>
<dbReference type="CDD" id="cd01383">
    <property type="entry name" value="MYSc_Myo8"/>
    <property type="match status" value="1"/>
</dbReference>
<dbReference type="InterPro" id="IPR057535">
    <property type="entry name" value="MYO1-3_N_SH3"/>
</dbReference>
<dbReference type="GO" id="GO:0000146">
    <property type="term" value="F:microfilament motor activity"/>
    <property type="evidence" value="ECO:0007669"/>
    <property type="project" value="TreeGrafter"/>
</dbReference>
<evidence type="ECO:0008006" key="18">
    <source>
        <dbReference type="Google" id="ProtNLM"/>
    </source>
</evidence>
<dbReference type="PANTHER" id="PTHR13140:SF706">
    <property type="entry name" value="DILUTE CLASS UNCONVENTIONAL MYOSIN, ISOFORM C"/>
    <property type="match status" value="1"/>
</dbReference>
<feature type="domain" description="Myosin N-terminal SH3-like" evidence="15">
    <location>
        <begin position="140"/>
        <end position="189"/>
    </location>
</feature>
<evidence type="ECO:0000256" key="12">
    <source>
        <dbReference type="SAM" id="Coils"/>
    </source>
</evidence>
<dbReference type="Gene3D" id="1.20.120.720">
    <property type="entry name" value="Myosin VI head, motor domain, U50 subdomain"/>
    <property type="match status" value="1"/>
</dbReference>
<feature type="compositionally biased region" description="Basic and acidic residues" evidence="13">
    <location>
        <begin position="98"/>
        <end position="114"/>
    </location>
</feature>
<dbReference type="FunFam" id="1.20.58.530:FF:000013">
    <property type="entry name" value="Unconventional myosin-XIX"/>
    <property type="match status" value="1"/>
</dbReference>
<sequence length="1030" mass="117101">MLPISPSFDGRSSLEEMLESLRQRQGNEMPRGLPPELPARPRVKAKTRPPSVRKPLPIISPRANDFLKKEEVKRVRGNSFDEMKEKKPDESPSLMSPQRKDSKRTSERMQDEPKYAVSSKDSFPIFPEPDSDESVGYFFKKKLRIWCHLQNGKWELGQIQSNSGGKYVVILSDESSVTVPKPDLLPANPDNLEGVDDLIQLSHLNEPSVLHNLQTRYSRQEIYTKAGPVLIAINPFNDVQVCGDAYVTAYRKKLVDNPHVYATADTAYNEMMEGVYKMPKFNFINIGESGSGKTETAKFIMQYLAALGGGSSGIEYEVMQTNCILEAFGNAKTSRNDNSSRFGKLTEIHFSAAGKICGAKLNTCKHAYIYKVVQLARGERSYHIFYQLCAGAPSGLRDKLNLKDASEFNYLKQSGCFVISGVDDAHKFKILMEALNKLKICQRDQIHAFEMISAVLWLGNISFEVIDDENHVQPVANEAVTNAASLMGCSAHDLMLALSMQRIHAGKDDVSKRFSIQQAIDTRDALAKFIYGSLFGWVVDRINTSLAMGKQHTCRSINILDIYGFESFKSNGFEQFCINYANERLQQHFNRHLLKLEQEGYELDGIDWRKVQFEDNQDCLDLIEQRPIGLIALLDEESNFPKATDLTFANKVKEHLKTNSCLKGERGSVFSIKHYAGEVLYSTSGFLEKNRDLLHTDIIQLLSSCQSELLQLFTCRVLNQFQKSSLPNKFAVPDVQRQSVATKFKGQLFQLMRQLENTSPHFIRCIKPNNQKLPGLFEKDLVLKQLQCCGILEVVRISRAGYPTRMTHQDFTERYAVLLLGHNFPRDPLSTSVAILQQFRIHPEMFQVGHTKVYLRAGQIAAMEEVRKQVIQGTLEVQKSFRGHRVRRYFRQLKRSVITFQSFARGEIGRRQYDVLMKSKEEVDCKKLDERLVAVVQIQSAMRGHLSRRHFCSLQNWKKTIAANKQNGGRSISATKESPCEVLPSTLEELQRRVYRAETALEQKEKENAALKQQLGSGKSKWHLCRQSLL</sequence>
<feature type="binding site" evidence="11">
    <location>
        <begin position="287"/>
        <end position="294"/>
    </location>
    <ligand>
        <name>ATP</name>
        <dbReference type="ChEBI" id="CHEBI:30616"/>
    </ligand>
</feature>
<dbReference type="Gene3D" id="1.10.10.820">
    <property type="match status" value="1"/>
</dbReference>
<keyword evidence="5" id="KW-0112">Calmodulin-binding</keyword>
<dbReference type="SMART" id="SM00015">
    <property type="entry name" value="IQ"/>
    <property type="match status" value="3"/>
</dbReference>
<evidence type="ECO:0000256" key="3">
    <source>
        <dbReference type="ARBA" id="ARBA00022741"/>
    </source>
</evidence>
<dbReference type="PANTHER" id="PTHR13140">
    <property type="entry name" value="MYOSIN"/>
    <property type="match status" value="1"/>
</dbReference>
<dbReference type="PROSITE" id="PS51844">
    <property type="entry name" value="SH3_LIKE"/>
    <property type="match status" value="1"/>
</dbReference>
<evidence type="ECO:0000256" key="7">
    <source>
        <dbReference type="ARBA" id="ARBA00023123"/>
    </source>
</evidence>
<dbReference type="GO" id="GO:0007015">
    <property type="term" value="P:actin filament organization"/>
    <property type="evidence" value="ECO:0007669"/>
    <property type="project" value="TreeGrafter"/>
</dbReference>
<evidence type="ECO:0000313" key="17">
    <source>
        <dbReference type="Proteomes" id="UP000249390"/>
    </source>
</evidence>
<dbReference type="EMBL" id="NQVE01000134">
    <property type="protein sequence ID" value="RAL45363.1"/>
    <property type="molecule type" value="Genomic_DNA"/>
</dbReference>
<keyword evidence="8 11" id="KW-0505">Motor protein</keyword>
<dbReference type="AlphaFoldDB" id="A0A328DMV9"/>
<dbReference type="InterPro" id="IPR001609">
    <property type="entry name" value="Myosin_head_motor_dom-like"/>
</dbReference>
<feature type="compositionally biased region" description="Basic and acidic residues" evidence="13">
    <location>
        <begin position="65"/>
        <end position="90"/>
    </location>
</feature>
<dbReference type="GO" id="GO:0016020">
    <property type="term" value="C:membrane"/>
    <property type="evidence" value="ECO:0007669"/>
    <property type="project" value="TreeGrafter"/>
</dbReference>
<keyword evidence="4 11" id="KW-0067">ATP-binding</keyword>
<dbReference type="InterPro" id="IPR000048">
    <property type="entry name" value="IQ_motif_EF-hand-BS"/>
</dbReference>
<keyword evidence="9 11" id="KW-0009">Actin-binding</keyword>
<dbReference type="GO" id="GO:0009536">
    <property type="term" value="C:plastid"/>
    <property type="evidence" value="ECO:0007669"/>
    <property type="project" value="UniProtKB-SubCell"/>
</dbReference>
<name>A0A328DMV9_9ASTE</name>
<gene>
    <name evidence="16" type="ORF">DM860_013759</name>
</gene>
<dbReference type="GO" id="GO:0005516">
    <property type="term" value="F:calmodulin binding"/>
    <property type="evidence" value="ECO:0007669"/>
    <property type="project" value="UniProtKB-KW"/>
</dbReference>
<dbReference type="GO" id="GO:0005524">
    <property type="term" value="F:ATP binding"/>
    <property type="evidence" value="ECO:0007669"/>
    <property type="project" value="UniProtKB-UniRule"/>
</dbReference>
<dbReference type="GO" id="GO:0016459">
    <property type="term" value="C:myosin complex"/>
    <property type="evidence" value="ECO:0007669"/>
    <property type="project" value="UniProtKB-KW"/>
</dbReference>
<dbReference type="Pfam" id="PF00063">
    <property type="entry name" value="Myosin_head"/>
    <property type="match status" value="1"/>
</dbReference>
<dbReference type="Pfam" id="PF25369">
    <property type="entry name" value="SH3_VIII-1_N"/>
    <property type="match status" value="1"/>
</dbReference>
<evidence type="ECO:0000256" key="2">
    <source>
        <dbReference type="ARBA" id="ARBA00022737"/>
    </source>
</evidence>
<feature type="region of interest" description="Disordered" evidence="13">
    <location>
        <begin position="1"/>
        <end position="122"/>
    </location>
</feature>
<dbReference type="InterPro" id="IPR027417">
    <property type="entry name" value="P-loop_NTPase"/>
</dbReference>
<organism evidence="16 17">
    <name type="scientific">Cuscuta australis</name>
    <dbReference type="NCBI Taxonomy" id="267555"/>
    <lineage>
        <taxon>Eukaryota</taxon>
        <taxon>Viridiplantae</taxon>
        <taxon>Streptophyta</taxon>
        <taxon>Embryophyta</taxon>
        <taxon>Tracheophyta</taxon>
        <taxon>Spermatophyta</taxon>
        <taxon>Magnoliopsida</taxon>
        <taxon>eudicotyledons</taxon>
        <taxon>Gunneridae</taxon>
        <taxon>Pentapetalae</taxon>
        <taxon>asterids</taxon>
        <taxon>lamiids</taxon>
        <taxon>Solanales</taxon>
        <taxon>Convolvulaceae</taxon>
        <taxon>Cuscuteae</taxon>
        <taxon>Cuscuta</taxon>
        <taxon>Cuscuta subgen. Grammica</taxon>
        <taxon>Cuscuta sect. Cleistogrammica</taxon>
    </lineage>
</organism>
<evidence type="ECO:0000256" key="8">
    <source>
        <dbReference type="ARBA" id="ARBA00023175"/>
    </source>
</evidence>
<dbReference type="PRINTS" id="PR00193">
    <property type="entry name" value="MYOSINHEAVY"/>
</dbReference>
<reference evidence="16 17" key="1">
    <citation type="submission" date="2018-06" db="EMBL/GenBank/DDBJ databases">
        <title>The Genome of Cuscuta australis (Dodder) Provides Insight into the Evolution of Plant Parasitism.</title>
        <authorList>
            <person name="Liu H."/>
        </authorList>
    </citation>
    <scope>NUCLEOTIDE SEQUENCE [LARGE SCALE GENOMIC DNA]</scope>
    <source>
        <strain evidence="17">cv. Yunnan</strain>
        <tissue evidence="16">Vines</tissue>
    </source>
</reference>
<keyword evidence="2" id="KW-0677">Repeat</keyword>
<dbReference type="InterPro" id="IPR036961">
    <property type="entry name" value="Kinesin_motor_dom_sf"/>
</dbReference>
<feature type="coiled-coil region" evidence="12">
    <location>
        <begin position="987"/>
        <end position="1021"/>
    </location>
</feature>
<evidence type="ECO:0000256" key="11">
    <source>
        <dbReference type="PROSITE-ProRule" id="PRU00782"/>
    </source>
</evidence>
<dbReference type="SUPFAM" id="SSF52540">
    <property type="entry name" value="P-loop containing nucleoside triphosphate hydrolases"/>
    <property type="match status" value="1"/>
</dbReference>
<dbReference type="GO" id="GO:0030048">
    <property type="term" value="P:actin filament-based movement"/>
    <property type="evidence" value="ECO:0007669"/>
    <property type="project" value="UniProtKB-ARBA"/>
</dbReference>
<dbReference type="FunFam" id="1.10.10.820:FF:000001">
    <property type="entry name" value="Myosin heavy chain"/>
    <property type="match status" value="1"/>
</dbReference>
<comment type="caution">
    <text evidence="16">The sequence shown here is derived from an EMBL/GenBank/DDBJ whole genome shotgun (WGS) entry which is preliminary data.</text>
</comment>
<feature type="region of interest" description="Actin-binding" evidence="11">
    <location>
        <begin position="748"/>
        <end position="770"/>
    </location>
</feature>
<evidence type="ECO:0000259" key="15">
    <source>
        <dbReference type="PROSITE" id="PS51844"/>
    </source>
</evidence>
<keyword evidence="17" id="KW-1185">Reference proteome</keyword>
<dbReference type="Gene3D" id="1.20.5.190">
    <property type="match status" value="1"/>
</dbReference>
<dbReference type="Gene3D" id="1.20.58.530">
    <property type="match status" value="1"/>
</dbReference>
<evidence type="ECO:0000256" key="4">
    <source>
        <dbReference type="ARBA" id="ARBA00022840"/>
    </source>
</evidence>
<evidence type="ECO:0000256" key="5">
    <source>
        <dbReference type="ARBA" id="ARBA00022860"/>
    </source>
</evidence>
<evidence type="ECO:0000256" key="13">
    <source>
        <dbReference type="SAM" id="MobiDB-lite"/>
    </source>
</evidence>
<evidence type="ECO:0000259" key="14">
    <source>
        <dbReference type="PROSITE" id="PS51456"/>
    </source>
</evidence>
<proteinExistence type="inferred from homology"/>
<dbReference type="GO" id="GO:0051015">
    <property type="term" value="F:actin filament binding"/>
    <property type="evidence" value="ECO:0007669"/>
    <property type="project" value="TreeGrafter"/>
</dbReference>
<dbReference type="PROSITE" id="PS50096">
    <property type="entry name" value="IQ"/>
    <property type="match status" value="3"/>
</dbReference>
<dbReference type="InterPro" id="IPR004009">
    <property type="entry name" value="SH3_Myosin"/>
</dbReference>
<dbReference type="PROSITE" id="PS51456">
    <property type="entry name" value="MYOSIN_MOTOR"/>
    <property type="match status" value="1"/>
</dbReference>
<accession>A0A328DMV9</accession>
<comment type="similarity">
    <text evidence="10">Belongs to the TRAFAC class myosin-kinesin ATPase superfamily. Myosin family. Plant myosin class VIII subfamily.</text>
</comment>
<dbReference type="Gene3D" id="3.40.850.10">
    <property type="entry name" value="Kinesin motor domain"/>
    <property type="match status" value="1"/>
</dbReference>
<keyword evidence="3 11" id="KW-0547">Nucleotide-binding</keyword>
<evidence type="ECO:0000256" key="9">
    <source>
        <dbReference type="ARBA" id="ARBA00023203"/>
    </source>
</evidence>
<dbReference type="SMART" id="SM00242">
    <property type="entry name" value="MYSc"/>
    <property type="match status" value="1"/>
</dbReference>
<evidence type="ECO:0000313" key="16">
    <source>
        <dbReference type="EMBL" id="RAL45363.1"/>
    </source>
</evidence>
<feature type="domain" description="Myosin motor" evidence="14">
    <location>
        <begin position="193"/>
        <end position="868"/>
    </location>
</feature>
<comment type="subcellular location">
    <subcellularLocation>
        <location evidence="1">Plastid</location>
    </subcellularLocation>
</comment>
<dbReference type="Pfam" id="PF00612">
    <property type="entry name" value="IQ"/>
    <property type="match status" value="2"/>
</dbReference>
<evidence type="ECO:0000256" key="1">
    <source>
        <dbReference type="ARBA" id="ARBA00004474"/>
    </source>
</evidence>
<dbReference type="InterPro" id="IPR036022">
    <property type="entry name" value="MYSc_Myo8"/>
</dbReference>
<keyword evidence="6 12" id="KW-0175">Coiled coil</keyword>
<evidence type="ECO:0000256" key="10">
    <source>
        <dbReference type="ARBA" id="ARBA00060862"/>
    </source>
</evidence>
<evidence type="ECO:0000256" key="6">
    <source>
        <dbReference type="ARBA" id="ARBA00023054"/>
    </source>
</evidence>
<keyword evidence="7 11" id="KW-0518">Myosin</keyword>